<proteinExistence type="predicted"/>
<dbReference type="AlphaFoldDB" id="A0A0F9U8I5"/>
<dbReference type="EMBL" id="LAZR01000798">
    <property type="protein sequence ID" value="KKN57571.1"/>
    <property type="molecule type" value="Genomic_DNA"/>
</dbReference>
<accession>A0A0F9U8I5</accession>
<organism evidence="1">
    <name type="scientific">marine sediment metagenome</name>
    <dbReference type="NCBI Taxonomy" id="412755"/>
    <lineage>
        <taxon>unclassified sequences</taxon>
        <taxon>metagenomes</taxon>
        <taxon>ecological metagenomes</taxon>
    </lineage>
</organism>
<protein>
    <submittedName>
        <fullName evidence="1">Uncharacterized protein</fullName>
    </submittedName>
</protein>
<sequence>MKIDWLEIDGDSGSQYLELAKIEALREIAEQLEKISRQGINVRVSQ</sequence>
<comment type="caution">
    <text evidence="1">The sequence shown here is derived from an EMBL/GenBank/DDBJ whole genome shotgun (WGS) entry which is preliminary data.</text>
</comment>
<evidence type="ECO:0000313" key="1">
    <source>
        <dbReference type="EMBL" id="KKN57571.1"/>
    </source>
</evidence>
<reference evidence="1" key="1">
    <citation type="journal article" date="2015" name="Nature">
        <title>Complex archaea that bridge the gap between prokaryotes and eukaryotes.</title>
        <authorList>
            <person name="Spang A."/>
            <person name="Saw J.H."/>
            <person name="Jorgensen S.L."/>
            <person name="Zaremba-Niedzwiedzka K."/>
            <person name="Martijn J."/>
            <person name="Lind A.E."/>
            <person name="van Eijk R."/>
            <person name="Schleper C."/>
            <person name="Guy L."/>
            <person name="Ettema T.J."/>
        </authorList>
    </citation>
    <scope>NUCLEOTIDE SEQUENCE</scope>
</reference>
<gene>
    <name evidence="1" type="ORF">LCGC14_0561170</name>
</gene>
<name>A0A0F9U8I5_9ZZZZ</name>